<accession>A0A5J9V2A1</accession>
<evidence type="ECO:0000313" key="2">
    <source>
        <dbReference type="Proteomes" id="UP000324897"/>
    </source>
</evidence>
<gene>
    <name evidence="1" type="ORF">EJB05_21026</name>
</gene>
<dbReference type="Gramene" id="TVU29460">
    <property type="protein sequence ID" value="TVU29460"/>
    <property type="gene ID" value="EJB05_21026"/>
</dbReference>
<keyword evidence="2" id="KW-1185">Reference proteome</keyword>
<dbReference type="EMBL" id="RWGY01000011">
    <property type="protein sequence ID" value="TVU29460.1"/>
    <property type="molecule type" value="Genomic_DNA"/>
</dbReference>
<dbReference type="Proteomes" id="UP000324897">
    <property type="component" value="Chromosome 1"/>
</dbReference>
<name>A0A5J9V2A1_9POAL</name>
<dbReference type="AlphaFoldDB" id="A0A5J9V2A1"/>
<protein>
    <submittedName>
        <fullName evidence="1">Uncharacterized protein</fullName>
    </submittedName>
</protein>
<comment type="caution">
    <text evidence="1">The sequence shown here is derived from an EMBL/GenBank/DDBJ whole genome shotgun (WGS) entry which is preliminary data.</text>
</comment>
<evidence type="ECO:0000313" key="1">
    <source>
        <dbReference type="EMBL" id="TVU29460.1"/>
    </source>
</evidence>
<dbReference type="OrthoDB" id="692459at2759"/>
<feature type="non-terminal residue" evidence="1">
    <location>
        <position position="95"/>
    </location>
</feature>
<proteinExistence type="predicted"/>
<reference evidence="1 2" key="1">
    <citation type="journal article" date="2019" name="Sci. Rep.">
        <title>A high-quality genome of Eragrostis curvula grass provides insights into Poaceae evolution and supports new strategies to enhance forage quality.</title>
        <authorList>
            <person name="Carballo J."/>
            <person name="Santos B.A.C.M."/>
            <person name="Zappacosta D."/>
            <person name="Garbus I."/>
            <person name="Selva J.P."/>
            <person name="Gallo C.A."/>
            <person name="Diaz A."/>
            <person name="Albertini E."/>
            <person name="Caccamo M."/>
            <person name="Echenique V."/>
        </authorList>
    </citation>
    <scope>NUCLEOTIDE SEQUENCE [LARGE SCALE GENOMIC DNA]</scope>
    <source>
        <strain evidence="2">cv. Victoria</strain>
        <tissue evidence="1">Leaf</tissue>
    </source>
</reference>
<organism evidence="1 2">
    <name type="scientific">Eragrostis curvula</name>
    <name type="common">weeping love grass</name>
    <dbReference type="NCBI Taxonomy" id="38414"/>
    <lineage>
        <taxon>Eukaryota</taxon>
        <taxon>Viridiplantae</taxon>
        <taxon>Streptophyta</taxon>
        <taxon>Embryophyta</taxon>
        <taxon>Tracheophyta</taxon>
        <taxon>Spermatophyta</taxon>
        <taxon>Magnoliopsida</taxon>
        <taxon>Liliopsida</taxon>
        <taxon>Poales</taxon>
        <taxon>Poaceae</taxon>
        <taxon>PACMAD clade</taxon>
        <taxon>Chloridoideae</taxon>
        <taxon>Eragrostideae</taxon>
        <taxon>Eragrostidinae</taxon>
        <taxon>Eragrostis</taxon>
    </lineage>
</organism>
<sequence>MHLEAIAGHKADSPYFSAAIKETQYWGEDVRSPTGREINGIYLDANEEDIKKQFAKFKLDWPNYDCHNDRQEFERYMAVINPRMGDIANESYVNA</sequence>